<sequence>MRSLCAFLLTFLMVMGSGSYALAENAFDYPFTNPYEATVIEAPSPYRAVLPQEVPTRILNLKVFPERKIPEIFWYEDGLPCSLVYQRGKAPLIFIIAGTGARYDSPKMLSLQRAFYQAGFHVLSISSPTHMDFIINASSAMIPGNLEEDARDLYRVMQLAIDKIQNNIEVSAYYLTGYSLGGIQSAFVSRLDEKQRQFDFQKVLLINPPVSLYRSVSILDRLLDDNIPGGLNNFRPWLDDVMQNLSDIYKELGYFEFSGEYVYKVHKRYPRRESFLRAIIGLSFRLSSSNMIFAADIMNGGGYITPTHAEFNQSTSLTPYAMVACRTTFANYFHEYLYPHVHRDHPELTETDVIGRLSLKHIETYLRRTQKIGLLHNQDDIILGNGDIEYLRQVFGTRAQIYPHGGHCGNMNHPDVVRFMTNFFSGREG</sequence>
<accession>Q3A3P0</accession>
<dbReference type="AlphaFoldDB" id="Q3A3P0"/>
<feature type="chain" id="PRO_5004223555" evidence="1">
    <location>
        <begin position="24"/>
        <end position="429"/>
    </location>
</feature>
<dbReference type="Gene3D" id="3.40.50.1820">
    <property type="entry name" value="alpha/beta hydrolase"/>
    <property type="match status" value="1"/>
</dbReference>
<dbReference type="PANTHER" id="PTHR30035:SF1">
    <property type="entry name" value="AB HYDROLASE-1 DOMAIN-CONTAINING PROTEIN"/>
    <property type="match status" value="1"/>
</dbReference>
<dbReference type="KEGG" id="pca:Pcar_1774"/>
<organism evidence="2 3">
    <name type="scientific">Syntrophotalea carbinolica (strain DSM 2380 / NBRC 103641 / GraBd1)</name>
    <name type="common">Pelobacter carbinolicus</name>
    <dbReference type="NCBI Taxonomy" id="338963"/>
    <lineage>
        <taxon>Bacteria</taxon>
        <taxon>Pseudomonadati</taxon>
        <taxon>Thermodesulfobacteriota</taxon>
        <taxon>Desulfuromonadia</taxon>
        <taxon>Desulfuromonadales</taxon>
        <taxon>Syntrophotaleaceae</taxon>
        <taxon>Syntrophotalea</taxon>
    </lineage>
</organism>
<keyword evidence="3" id="KW-1185">Reference proteome</keyword>
<dbReference type="EMBL" id="CP000142">
    <property type="protein sequence ID" value="ABA89017.1"/>
    <property type="molecule type" value="Genomic_DNA"/>
</dbReference>
<dbReference type="GO" id="GO:0016020">
    <property type="term" value="C:membrane"/>
    <property type="evidence" value="ECO:0007669"/>
    <property type="project" value="InterPro"/>
</dbReference>
<evidence type="ECO:0000313" key="3">
    <source>
        <dbReference type="Proteomes" id="UP000002534"/>
    </source>
</evidence>
<gene>
    <name evidence="2" type="ordered locus">Pcar_1774</name>
</gene>
<dbReference type="PANTHER" id="PTHR30035">
    <property type="entry name" value="LIPOPROTEIN VACJ-RELATED"/>
    <property type="match status" value="1"/>
</dbReference>
<proteinExistence type="predicted"/>
<dbReference type="STRING" id="338963.Pcar_1774"/>
<dbReference type="InterPro" id="IPR029058">
    <property type="entry name" value="AB_hydrolase_fold"/>
</dbReference>
<keyword evidence="1" id="KW-0732">Signal</keyword>
<reference evidence="3" key="1">
    <citation type="submission" date="2005-10" db="EMBL/GenBank/DDBJ databases">
        <title>Complete sequence of Pelobacter carbinolicus DSM 2380.</title>
        <authorList>
            <person name="Copeland A."/>
            <person name="Lucas S."/>
            <person name="Lapidus A."/>
            <person name="Barry K."/>
            <person name="Detter J.C."/>
            <person name="Glavina T."/>
            <person name="Hammon N."/>
            <person name="Israni S."/>
            <person name="Pitluck S."/>
            <person name="Chertkov O."/>
            <person name="Schmutz J."/>
            <person name="Larimer F."/>
            <person name="Land M."/>
            <person name="Kyrpides N."/>
            <person name="Ivanova N."/>
            <person name="Richardson P."/>
        </authorList>
    </citation>
    <scope>NUCLEOTIDE SEQUENCE [LARGE SCALE GENOMIC DNA]</scope>
    <source>
        <strain evidence="3">DSM 2380 / NBRC 103641 / GraBd1</strain>
    </source>
</reference>
<dbReference type="InterPro" id="IPR007428">
    <property type="entry name" value="MlaA"/>
</dbReference>
<name>Q3A3P0_SYNC1</name>
<reference evidence="2 3" key="2">
    <citation type="journal article" date="2012" name="BMC Genomics">
        <title>The genome of Pelobacter carbinolicus reveals surprising metabolic capabilities and physiological features.</title>
        <authorList>
            <person name="Aklujkar M."/>
            <person name="Haveman S.A."/>
            <person name="Didonato R.Jr."/>
            <person name="Chertkov O."/>
            <person name="Han C.S."/>
            <person name="Land M.L."/>
            <person name="Brown P."/>
            <person name="Lovley D.R."/>
        </authorList>
    </citation>
    <scope>NUCLEOTIDE SEQUENCE [LARGE SCALE GENOMIC DNA]</scope>
    <source>
        <strain evidence="3">DSM 2380 / NBRC 103641 / GraBd1</strain>
    </source>
</reference>
<dbReference type="RefSeq" id="WP_011341511.1">
    <property type="nucleotide sequence ID" value="NC_007498.2"/>
</dbReference>
<feature type="signal peptide" evidence="1">
    <location>
        <begin position="1"/>
        <end position="23"/>
    </location>
</feature>
<evidence type="ECO:0000313" key="2">
    <source>
        <dbReference type="EMBL" id="ABA89017.1"/>
    </source>
</evidence>
<evidence type="ECO:0000256" key="1">
    <source>
        <dbReference type="SAM" id="SignalP"/>
    </source>
</evidence>
<dbReference type="SUPFAM" id="SSF53474">
    <property type="entry name" value="alpha/beta-Hydrolases"/>
    <property type="match status" value="1"/>
</dbReference>
<dbReference type="OrthoDB" id="7328659at2"/>
<protein>
    <submittedName>
        <fullName evidence="2">Uncharacterized protein</fullName>
    </submittedName>
</protein>
<dbReference type="eggNOG" id="COG2267">
    <property type="taxonomic scope" value="Bacteria"/>
</dbReference>
<dbReference type="HOGENOM" id="CLU_052028_0_0_7"/>
<dbReference type="Proteomes" id="UP000002534">
    <property type="component" value="Chromosome"/>
</dbReference>